<evidence type="ECO:0008006" key="6">
    <source>
        <dbReference type="Google" id="ProtNLM"/>
    </source>
</evidence>
<reference evidence="4" key="1">
    <citation type="journal article" date="2014" name="Int. J. Syst. Evol. Microbiol.">
        <title>Complete genome sequence of Corynebacterium casei LMG S-19264T (=DSM 44701T), isolated from a smear-ripened cheese.</title>
        <authorList>
            <consortium name="US DOE Joint Genome Institute (JGI-PGF)"/>
            <person name="Walter F."/>
            <person name="Albersmeier A."/>
            <person name="Kalinowski J."/>
            <person name="Ruckert C."/>
        </authorList>
    </citation>
    <scope>NUCLEOTIDE SEQUENCE</scope>
    <source>
        <strain evidence="4">NBRC 108769</strain>
    </source>
</reference>
<dbReference type="GO" id="GO:0030246">
    <property type="term" value="F:carbohydrate binding"/>
    <property type="evidence" value="ECO:0007669"/>
    <property type="project" value="InterPro"/>
</dbReference>
<dbReference type="InterPro" id="IPR010502">
    <property type="entry name" value="Carb-bd_dom_fam9"/>
</dbReference>
<gene>
    <name evidence="4" type="ORF">GCM10007940_19660</name>
</gene>
<evidence type="ECO:0000259" key="2">
    <source>
        <dbReference type="Pfam" id="PF06452"/>
    </source>
</evidence>
<protein>
    <recommendedName>
        <fullName evidence="6">Hydrolase</fullName>
    </recommendedName>
</protein>
<comment type="caution">
    <text evidence="4">The sequence shown here is derived from an EMBL/GenBank/DDBJ whole genome shotgun (WGS) entry which is preliminary data.</text>
</comment>
<evidence type="ECO:0000313" key="5">
    <source>
        <dbReference type="Proteomes" id="UP001156666"/>
    </source>
</evidence>
<organism evidence="4 5">
    <name type="scientific">Portibacter lacus</name>
    <dbReference type="NCBI Taxonomy" id="1099794"/>
    <lineage>
        <taxon>Bacteria</taxon>
        <taxon>Pseudomonadati</taxon>
        <taxon>Bacteroidota</taxon>
        <taxon>Saprospiria</taxon>
        <taxon>Saprospirales</taxon>
        <taxon>Haliscomenobacteraceae</taxon>
        <taxon>Portibacter</taxon>
    </lineage>
</organism>
<keyword evidence="1" id="KW-0732">Signal</keyword>
<evidence type="ECO:0000256" key="1">
    <source>
        <dbReference type="SAM" id="SignalP"/>
    </source>
</evidence>
<sequence length="818" mass="93723">MKQGTLVLLALLFLNLNLASQETTDYNYNVEGFRIDSDIKIDGKLEEAGWANAKSVTGFTNFQPTFGKAPEDQSEVKLLFDDNAIYIGAYLFEKSREDISVQLSQRDQLGNTDWFGLIIDTYGNAQDALEFIVGASGVQFDAKISDNGEDSNWDGVWTSNVNLTDKGWYAEIRIPYSAIRFPKAQVQNWKINFIRKDNKTQDKSAWFPIDPSEGVWLSQMGTTVGITDIKPPLRLSISPYVSVYAVQQTAANNSSTSTGYSYNGGMDLKYGINDAFTLDMTLIPDFGQVQSDDQVLNLSPFELQFDEQRQFFTEGTELFSKGDLFYSRRVGGSPIGMYDVENQVNPGETLLDNPQKSKLLNATKISGRTDGGLGIGVFNGLSHASYAIAHNAETGTERRLQSAPLTNYNVFVLDQNLKNNSTVSLVNTNVTRFGNSYYDANVTGSQFNFKDKKQAWSFWGEGAVSQKYFAENDNEYGAKYEAGIHKISGNLRYGIDFEQVGEKFDPNDLGFQQYSNIRETEFHMVYSEFDTFGIFNRGNFWVNYSYNSIINPGEYASMHFNTGFWMQTKKNIEYNLWSNFEPKSNDFFEPRVWGRVYKENSWANVGVYVGSDDRKKLRLSGIVSYQNYHEKDRDGIYLVLNPEWQVNDKLEFEFEAEYDFGRRHPRFVTMQDDDIIFGRRNRTTVTNSFSASYNFTDKMNLDLRIRHYWSKVNYKGFNLLEEDGSLGDTDYNEFNDFSFGLFNLDLNYRWRFAPGSDLIINWKNNISGVVNDKAFDYAERTYFDDVSSLKNFPENNSISVRLVYYLDYQQASQVFNRL</sequence>
<dbReference type="AlphaFoldDB" id="A0AA37WD05"/>
<dbReference type="EMBL" id="BSOH01000011">
    <property type="protein sequence ID" value="GLR17351.1"/>
    <property type="molecule type" value="Genomic_DNA"/>
</dbReference>
<evidence type="ECO:0000259" key="3">
    <source>
        <dbReference type="Pfam" id="PF19313"/>
    </source>
</evidence>
<evidence type="ECO:0000313" key="4">
    <source>
        <dbReference type="EMBL" id="GLR17351.1"/>
    </source>
</evidence>
<dbReference type="Pfam" id="PF19313">
    <property type="entry name" value="DUF5916"/>
    <property type="match status" value="1"/>
</dbReference>
<reference evidence="4" key="2">
    <citation type="submission" date="2023-01" db="EMBL/GenBank/DDBJ databases">
        <title>Draft genome sequence of Portibacter lacus strain NBRC 108769.</title>
        <authorList>
            <person name="Sun Q."/>
            <person name="Mori K."/>
        </authorList>
    </citation>
    <scope>NUCLEOTIDE SEQUENCE</scope>
    <source>
        <strain evidence="4">NBRC 108769</strain>
    </source>
</reference>
<feature type="signal peptide" evidence="1">
    <location>
        <begin position="1"/>
        <end position="19"/>
    </location>
</feature>
<dbReference type="Gene3D" id="2.60.40.1190">
    <property type="match status" value="1"/>
</dbReference>
<dbReference type="RefSeq" id="WP_235294061.1">
    <property type="nucleotide sequence ID" value="NZ_BSOH01000011.1"/>
</dbReference>
<dbReference type="GO" id="GO:0016052">
    <property type="term" value="P:carbohydrate catabolic process"/>
    <property type="evidence" value="ECO:0007669"/>
    <property type="project" value="InterPro"/>
</dbReference>
<dbReference type="GO" id="GO:0004553">
    <property type="term" value="F:hydrolase activity, hydrolyzing O-glycosyl compounds"/>
    <property type="evidence" value="ECO:0007669"/>
    <property type="project" value="InterPro"/>
</dbReference>
<feature type="chain" id="PRO_5041441582" description="Hydrolase" evidence="1">
    <location>
        <begin position="20"/>
        <end position="818"/>
    </location>
</feature>
<feature type="domain" description="DUF5916" evidence="3">
    <location>
        <begin position="231"/>
        <end position="814"/>
    </location>
</feature>
<feature type="domain" description="Carbohydrate-binding" evidence="2">
    <location>
        <begin position="41"/>
        <end position="193"/>
    </location>
</feature>
<keyword evidence="5" id="KW-1185">Reference proteome</keyword>
<dbReference type="Pfam" id="PF06452">
    <property type="entry name" value="CBM9_1"/>
    <property type="match status" value="1"/>
</dbReference>
<accession>A0AA37WD05</accession>
<name>A0AA37WD05_9BACT</name>
<proteinExistence type="predicted"/>
<dbReference type="Proteomes" id="UP001156666">
    <property type="component" value="Unassembled WGS sequence"/>
</dbReference>
<dbReference type="CDD" id="cd09618">
    <property type="entry name" value="CBM9_like_2"/>
    <property type="match status" value="1"/>
</dbReference>
<dbReference type="SUPFAM" id="SSF49344">
    <property type="entry name" value="CBD9-like"/>
    <property type="match status" value="1"/>
</dbReference>
<dbReference type="InterPro" id="IPR045670">
    <property type="entry name" value="DUF5916"/>
</dbReference>